<organism evidence="5 6">
    <name type="scientific">Methylobacterium brachiatum</name>
    <dbReference type="NCBI Taxonomy" id="269660"/>
    <lineage>
        <taxon>Bacteria</taxon>
        <taxon>Pseudomonadati</taxon>
        <taxon>Pseudomonadota</taxon>
        <taxon>Alphaproteobacteria</taxon>
        <taxon>Hyphomicrobiales</taxon>
        <taxon>Methylobacteriaceae</taxon>
        <taxon>Methylobacterium</taxon>
    </lineage>
</organism>
<name>A0ABV1R8U2_9HYPH</name>
<dbReference type="EMBL" id="JBELQD010000040">
    <property type="protein sequence ID" value="MER2291235.1"/>
    <property type="molecule type" value="Genomic_DNA"/>
</dbReference>
<evidence type="ECO:0000313" key="5">
    <source>
        <dbReference type="EMBL" id="MER2291235.1"/>
    </source>
</evidence>
<sequence>MNAHGLFASGSAAWPATRRRSLFGLLLAAAAVVASPGLQAQTSRLVPNDAGKPALEVDGKPFLTLGIQLNNSSGFPADLKALGPAIARLHANVVMVPVSWQVIEPEEGKFDWSVVDGLLAEARAQKLRLTLLWFGTWKNATMSYTPAWVKRDVRRFPRVISATGAPIDVLTPIATASRDADARAFSALMGHLAEVDGAQRTVIMVQVENEAGTLGADRDHSPAAEALFRGPVPADMPGAKPGTWTERYGVDAPEAFMAYHTAKYIGAVAEAGKRVYALPLYANVWPREQPGLLRPGESSPSGGAVSWLLPQWRALAPAIDVVGVDNYDTNIAPYIAIARAYDIPGNPLFVPETGATMAHARHAFWTLAQPHALGIARFGLSAESGLKDGRPAEEPIAVDYRLLSGIAPFLLPLRDAGQVRVAIEEDGLANVPGTFDEVDFVARFGEVKEVYGGKRGQGNPDLSGRVIVARAAPDRYLVTGASANLLFAPKLGQPGSVELVTVEEGHFEDGRWVRERLLNGDETAFGLVLPPEGRSMMVTLFANR</sequence>
<gene>
    <name evidence="5" type="ORF">ABS770_23570</name>
</gene>
<dbReference type="Pfam" id="PF18120">
    <property type="entry name" value="DUF5597"/>
    <property type="match status" value="1"/>
</dbReference>
<dbReference type="Pfam" id="PF02449">
    <property type="entry name" value="Glyco_hydro_42"/>
    <property type="match status" value="1"/>
</dbReference>
<dbReference type="InterPro" id="IPR013529">
    <property type="entry name" value="Glyco_hydro_42_N"/>
</dbReference>
<evidence type="ECO:0000313" key="6">
    <source>
        <dbReference type="Proteomes" id="UP001432995"/>
    </source>
</evidence>
<reference evidence="5" key="1">
    <citation type="submission" date="2024-06" db="EMBL/GenBank/DDBJ databases">
        <authorList>
            <person name="Campbell A.G."/>
        </authorList>
    </citation>
    <scope>NUCLEOTIDE SEQUENCE</scope>
    <source>
        <strain evidence="5">EM17</strain>
    </source>
</reference>
<accession>A0ABV1R8U2</accession>
<dbReference type="Gene3D" id="3.20.20.80">
    <property type="entry name" value="Glycosidases"/>
    <property type="match status" value="1"/>
</dbReference>
<feature type="domain" description="DUF5597" evidence="4">
    <location>
        <begin position="399"/>
        <end position="527"/>
    </location>
</feature>
<keyword evidence="6" id="KW-1185">Reference proteome</keyword>
<dbReference type="InterPro" id="IPR040719">
    <property type="entry name" value="DUF5597"/>
</dbReference>
<dbReference type="Proteomes" id="UP001432995">
    <property type="component" value="Unassembled WGS sequence"/>
</dbReference>
<dbReference type="InterPro" id="IPR017853">
    <property type="entry name" value="GH"/>
</dbReference>
<keyword evidence="2" id="KW-0326">Glycosidase</keyword>
<protein>
    <submittedName>
        <fullName evidence="5">DUF5597 domain-containing protein</fullName>
    </submittedName>
</protein>
<evidence type="ECO:0000259" key="3">
    <source>
        <dbReference type="Pfam" id="PF02449"/>
    </source>
</evidence>
<feature type="domain" description="Glycoside hydrolase family 42 N-terminal" evidence="3">
    <location>
        <begin position="90"/>
        <end position="229"/>
    </location>
</feature>
<dbReference type="Gene3D" id="2.60.220.20">
    <property type="entry name" value="putative beta-Galactosidase from caulobacter crescentus"/>
    <property type="match status" value="1"/>
</dbReference>
<keyword evidence="1" id="KW-0378">Hydrolase</keyword>
<comment type="caution">
    <text evidence="5">The sequence shown here is derived from an EMBL/GenBank/DDBJ whole genome shotgun (WGS) entry which is preliminary data.</text>
</comment>
<evidence type="ECO:0000256" key="1">
    <source>
        <dbReference type="ARBA" id="ARBA00022801"/>
    </source>
</evidence>
<dbReference type="SUPFAM" id="SSF51445">
    <property type="entry name" value="(Trans)glycosidases"/>
    <property type="match status" value="1"/>
</dbReference>
<evidence type="ECO:0000256" key="2">
    <source>
        <dbReference type="ARBA" id="ARBA00023295"/>
    </source>
</evidence>
<dbReference type="RefSeq" id="WP_350380602.1">
    <property type="nucleotide sequence ID" value="NZ_JBELQD010000040.1"/>
</dbReference>
<evidence type="ECO:0000259" key="4">
    <source>
        <dbReference type="Pfam" id="PF18120"/>
    </source>
</evidence>
<proteinExistence type="predicted"/>